<accession>A0ABR4IB15</accession>
<keyword evidence="2" id="KW-1133">Transmembrane helix</keyword>
<evidence type="ECO:0000256" key="2">
    <source>
        <dbReference type="SAM" id="Phobius"/>
    </source>
</evidence>
<comment type="caution">
    <text evidence="4">The sequence shown here is derived from an EMBL/GenBank/DDBJ whole genome shotgun (WGS) entry which is preliminary data.</text>
</comment>
<keyword evidence="5" id="KW-1185">Reference proteome</keyword>
<feature type="transmembrane region" description="Helical" evidence="2">
    <location>
        <begin position="412"/>
        <end position="432"/>
    </location>
</feature>
<gene>
    <name evidence="4" type="ORF">BJY01DRAFT_262813</name>
</gene>
<dbReference type="Pfam" id="PF26616">
    <property type="entry name" value="CorA-like"/>
    <property type="match status" value="1"/>
</dbReference>
<keyword evidence="2" id="KW-0472">Membrane</keyword>
<feature type="transmembrane region" description="Helical" evidence="2">
    <location>
        <begin position="373"/>
        <end position="392"/>
    </location>
</feature>
<protein>
    <recommendedName>
        <fullName evidence="3">CorA-like transporter domain-containing protein</fullName>
    </recommendedName>
</protein>
<evidence type="ECO:0000313" key="4">
    <source>
        <dbReference type="EMBL" id="KAL2824961.1"/>
    </source>
</evidence>
<reference evidence="4 5" key="1">
    <citation type="submission" date="2024-07" db="EMBL/GenBank/DDBJ databases">
        <title>Section-level genome sequencing and comparative genomics of Aspergillus sections Usti and Cavernicolus.</title>
        <authorList>
            <consortium name="Lawrence Berkeley National Laboratory"/>
            <person name="Nybo J.L."/>
            <person name="Vesth T.C."/>
            <person name="Theobald S."/>
            <person name="Frisvad J.C."/>
            <person name="Larsen T.O."/>
            <person name="Kjaerboelling I."/>
            <person name="Rothschild-Mancinelli K."/>
            <person name="Lyhne E.K."/>
            <person name="Kogle M.E."/>
            <person name="Barry K."/>
            <person name="Clum A."/>
            <person name="Na H."/>
            <person name="Ledsgaard L."/>
            <person name="Lin J."/>
            <person name="Lipzen A."/>
            <person name="Kuo A."/>
            <person name="Riley R."/>
            <person name="Mondo S."/>
            <person name="Labutti K."/>
            <person name="Haridas S."/>
            <person name="Pangalinan J."/>
            <person name="Salamov A.A."/>
            <person name="Simmons B.A."/>
            <person name="Magnuson J.K."/>
            <person name="Chen J."/>
            <person name="Drula E."/>
            <person name="Henrissat B."/>
            <person name="Wiebenga A."/>
            <person name="Lubbers R.J."/>
            <person name="Gomes A.C."/>
            <person name="Makela M.R."/>
            <person name="Stajich J."/>
            <person name="Grigoriev I.V."/>
            <person name="Mortensen U.H."/>
            <person name="De Vries R.P."/>
            <person name="Baker S.E."/>
            <person name="Andersen M.R."/>
        </authorList>
    </citation>
    <scope>NUCLEOTIDE SEQUENCE [LARGE SCALE GENOMIC DNA]</scope>
    <source>
        <strain evidence="4 5">CBS 123904</strain>
    </source>
</reference>
<evidence type="ECO:0000313" key="5">
    <source>
        <dbReference type="Proteomes" id="UP001610446"/>
    </source>
</evidence>
<evidence type="ECO:0000256" key="1">
    <source>
        <dbReference type="SAM" id="Coils"/>
    </source>
</evidence>
<proteinExistence type="predicted"/>
<feature type="domain" description="CorA-like transporter" evidence="3">
    <location>
        <begin position="129"/>
        <end position="245"/>
    </location>
</feature>
<sequence>MDQYLIERVNTRSSKIFKEKHGRAQLELSIIDRIHDGSGDYVLARQPKTQINQIEELKKSSTQTSNECSRIYTIQHTRSWTTLDISRPLFDQLLDTHKIFNGLWRTILAFGMRLCENEYGFPLPLTRESRSGKIIHQELAYVIQRVERNGRLNSESPWSIRQTGVYQKLTQSERNLEDAKALFLLVAPSSATENSVLDELSRKASEWADSTGSALCVHGCVVAESLKGWVDYMCWLEEQLKLKSARIMTSSIYGGSDTRPIGFVEKDRQGLKQLEEYINDLLVILRNKVHSIGRIKRSCLQYCSVHRSDKQPCICLRAMEELEEYAAEAQNYQDRVKVLQTEVQSVQSCLSDLLRYQESADIKQLTIRNALDATAVKLLTIITILFLPLTLVENFFSTQFVTTVGGGLQVSVYALIMVAVSLPLTGLVFLGWRFWLRHEYSRFHPGSFQREDSKAEEIV</sequence>
<keyword evidence="1" id="KW-0175">Coiled coil</keyword>
<feature type="coiled-coil region" evidence="1">
    <location>
        <begin position="315"/>
        <end position="342"/>
    </location>
</feature>
<dbReference type="InterPro" id="IPR058257">
    <property type="entry name" value="CorA-like_dom"/>
</dbReference>
<keyword evidence="2" id="KW-0812">Transmembrane</keyword>
<evidence type="ECO:0000259" key="3">
    <source>
        <dbReference type="Pfam" id="PF26616"/>
    </source>
</evidence>
<dbReference type="Proteomes" id="UP001610446">
    <property type="component" value="Unassembled WGS sequence"/>
</dbReference>
<dbReference type="Gene3D" id="1.20.58.340">
    <property type="entry name" value="Magnesium transport protein CorA, transmembrane region"/>
    <property type="match status" value="1"/>
</dbReference>
<organism evidence="4 5">
    <name type="scientific">Aspergillus pseudoustus</name>
    <dbReference type="NCBI Taxonomy" id="1810923"/>
    <lineage>
        <taxon>Eukaryota</taxon>
        <taxon>Fungi</taxon>
        <taxon>Dikarya</taxon>
        <taxon>Ascomycota</taxon>
        <taxon>Pezizomycotina</taxon>
        <taxon>Eurotiomycetes</taxon>
        <taxon>Eurotiomycetidae</taxon>
        <taxon>Eurotiales</taxon>
        <taxon>Aspergillaceae</taxon>
        <taxon>Aspergillus</taxon>
        <taxon>Aspergillus subgen. Nidulantes</taxon>
    </lineage>
</organism>
<name>A0ABR4IB15_9EURO</name>
<dbReference type="EMBL" id="JBFXLU010000525">
    <property type="protein sequence ID" value="KAL2824961.1"/>
    <property type="molecule type" value="Genomic_DNA"/>
</dbReference>